<evidence type="ECO:0000256" key="2">
    <source>
        <dbReference type="ARBA" id="ARBA00022737"/>
    </source>
</evidence>
<dbReference type="Pfam" id="PF00400">
    <property type="entry name" value="WD40"/>
    <property type="match status" value="1"/>
</dbReference>
<dbReference type="PANTHER" id="PTHR16017:SF0">
    <property type="entry name" value="WD REPEAT-CONTAINING PROTEIN 70"/>
    <property type="match status" value="1"/>
</dbReference>
<dbReference type="STRING" id="33097.A0A150GBN3"/>
<dbReference type="PANTHER" id="PTHR16017">
    <property type="entry name" value="GASTRULATION DEFECTIVE PROTEIN 1-RELATED"/>
    <property type="match status" value="1"/>
</dbReference>
<dbReference type="SMART" id="SM00320">
    <property type="entry name" value="WD40"/>
    <property type="match status" value="1"/>
</dbReference>
<dbReference type="InterPro" id="IPR036322">
    <property type="entry name" value="WD40_repeat_dom_sf"/>
</dbReference>
<proteinExistence type="predicted"/>
<accession>A0A150GBN3</accession>
<evidence type="ECO:0000313" key="4">
    <source>
        <dbReference type="EMBL" id="KXZ47242.1"/>
    </source>
</evidence>
<dbReference type="PROSITE" id="PS50294">
    <property type="entry name" value="WD_REPEATS_REGION"/>
    <property type="match status" value="1"/>
</dbReference>
<evidence type="ECO:0000256" key="1">
    <source>
        <dbReference type="ARBA" id="ARBA00022574"/>
    </source>
</evidence>
<dbReference type="InterPro" id="IPR001680">
    <property type="entry name" value="WD40_rpt"/>
</dbReference>
<feature type="repeat" description="WD" evidence="3">
    <location>
        <begin position="27"/>
        <end position="59"/>
    </location>
</feature>
<dbReference type="Proteomes" id="UP000075714">
    <property type="component" value="Unassembled WGS sequence"/>
</dbReference>
<dbReference type="GO" id="GO:0035861">
    <property type="term" value="C:site of double-strand break"/>
    <property type="evidence" value="ECO:0007669"/>
    <property type="project" value="TreeGrafter"/>
</dbReference>
<dbReference type="OrthoDB" id="10264376at2759"/>
<gene>
    <name evidence="4" type="ORF">GPECTOR_37g248</name>
</gene>
<dbReference type="InterPro" id="IPR051858">
    <property type="entry name" value="WD_repeat_GAD-1"/>
</dbReference>
<keyword evidence="2" id="KW-0677">Repeat</keyword>
<keyword evidence="5" id="KW-1185">Reference proteome</keyword>
<dbReference type="InterPro" id="IPR015943">
    <property type="entry name" value="WD40/YVTN_repeat-like_dom_sf"/>
</dbReference>
<reference evidence="5" key="1">
    <citation type="journal article" date="2016" name="Nat. Commun.">
        <title>The Gonium pectorale genome demonstrates co-option of cell cycle regulation during the evolution of multicellularity.</title>
        <authorList>
            <person name="Hanschen E.R."/>
            <person name="Marriage T.N."/>
            <person name="Ferris P.J."/>
            <person name="Hamaji T."/>
            <person name="Toyoda A."/>
            <person name="Fujiyama A."/>
            <person name="Neme R."/>
            <person name="Noguchi H."/>
            <person name="Minakuchi Y."/>
            <person name="Suzuki M."/>
            <person name="Kawai-Toyooka H."/>
            <person name="Smith D.R."/>
            <person name="Sparks H."/>
            <person name="Anderson J."/>
            <person name="Bakaric R."/>
            <person name="Luria V."/>
            <person name="Karger A."/>
            <person name="Kirschner M.W."/>
            <person name="Durand P.M."/>
            <person name="Michod R.E."/>
            <person name="Nozaki H."/>
            <person name="Olson B.J."/>
        </authorList>
    </citation>
    <scope>NUCLEOTIDE SEQUENCE [LARGE SCALE GENOMIC DNA]</scope>
    <source>
        <strain evidence="5">NIES-2863</strain>
    </source>
</reference>
<name>A0A150GBN3_GONPE</name>
<keyword evidence="1 3" id="KW-0853">WD repeat</keyword>
<dbReference type="Gene3D" id="2.130.10.10">
    <property type="entry name" value="YVTN repeat-like/Quinoprotein amine dehydrogenase"/>
    <property type="match status" value="1"/>
</dbReference>
<organism evidence="4 5">
    <name type="scientific">Gonium pectorale</name>
    <name type="common">Green alga</name>
    <dbReference type="NCBI Taxonomy" id="33097"/>
    <lineage>
        <taxon>Eukaryota</taxon>
        <taxon>Viridiplantae</taxon>
        <taxon>Chlorophyta</taxon>
        <taxon>core chlorophytes</taxon>
        <taxon>Chlorophyceae</taxon>
        <taxon>CS clade</taxon>
        <taxon>Chlamydomonadales</taxon>
        <taxon>Volvocaceae</taxon>
        <taxon>Gonium</taxon>
    </lineage>
</organism>
<dbReference type="AlphaFoldDB" id="A0A150GBN3"/>
<dbReference type="SUPFAM" id="SSF50978">
    <property type="entry name" value="WD40 repeat-like"/>
    <property type="match status" value="1"/>
</dbReference>
<protein>
    <submittedName>
        <fullName evidence="4">Uncharacterized protein</fullName>
    </submittedName>
</protein>
<dbReference type="PROSITE" id="PS50082">
    <property type="entry name" value="WD_REPEATS_2"/>
    <property type="match status" value="1"/>
</dbReference>
<evidence type="ECO:0000313" key="5">
    <source>
        <dbReference type="Proteomes" id="UP000075714"/>
    </source>
</evidence>
<dbReference type="GO" id="GO:0005634">
    <property type="term" value="C:nucleus"/>
    <property type="evidence" value="ECO:0007669"/>
    <property type="project" value="TreeGrafter"/>
</dbReference>
<sequence>MVEKQGWTYVSKPTQLARNAHEAGTEISCLTFASDNHTLLSRGTDGTLKIWDLRSPPTR</sequence>
<comment type="caution">
    <text evidence="4">The sequence shown here is derived from an EMBL/GenBank/DDBJ whole genome shotgun (WGS) entry which is preliminary data.</text>
</comment>
<dbReference type="EMBL" id="LSYV01000038">
    <property type="protein sequence ID" value="KXZ47242.1"/>
    <property type="molecule type" value="Genomic_DNA"/>
</dbReference>
<evidence type="ECO:0000256" key="3">
    <source>
        <dbReference type="PROSITE-ProRule" id="PRU00221"/>
    </source>
</evidence>